<dbReference type="SUPFAM" id="SSF48452">
    <property type="entry name" value="TPR-like"/>
    <property type="match status" value="1"/>
</dbReference>
<reference evidence="2 3" key="1">
    <citation type="journal article" date="2020" name="Biotechnol. Biofuels">
        <title>New insights from the biogas microbiome by comprehensive genome-resolved metagenomics of nearly 1600 species originating from multiple anaerobic digesters.</title>
        <authorList>
            <person name="Campanaro S."/>
            <person name="Treu L."/>
            <person name="Rodriguez-R L.M."/>
            <person name="Kovalovszki A."/>
            <person name="Ziels R.M."/>
            <person name="Maus I."/>
            <person name="Zhu X."/>
            <person name="Kougias P.G."/>
            <person name="Basile A."/>
            <person name="Luo G."/>
            <person name="Schluter A."/>
            <person name="Konstantinidis K.T."/>
            <person name="Angelidaki I."/>
        </authorList>
    </citation>
    <scope>NUCLEOTIDE SEQUENCE [LARGE SCALE GENOMIC DNA]</scope>
    <source>
        <strain evidence="2">AS27yjCOA_165</strain>
    </source>
</reference>
<protein>
    <submittedName>
        <fullName evidence="2">Tetratricopeptide repeat protein</fullName>
    </submittedName>
</protein>
<comment type="caution">
    <text evidence="2">The sequence shown here is derived from an EMBL/GenBank/DDBJ whole genome shotgun (WGS) entry which is preliminary data.</text>
</comment>
<keyword evidence="1" id="KW-1133">Transmembrane helix</keyword>
<accession>A0A7X9HGK7</accession>
<dbReference type="Proteomes" id="UP000526033">
    <property type="component" value="Unassembled WGS sequence"/>
</dbReference>
<gene>
    <name evidence="2" type="ORF">GYA27_00645</name>
</gene>
<keyword evidence="1" id="KW-0812">Transmembrane</keyword>
<dbReference type="Gene3D" id="1.25.40.10">
    <property type="entry name" value="Tetratricopeptide repeat domain"/>
    <property type="match status" value="1"/>
</dbReference>
<dbReference type="InterPro" id="IPR011990">
    <property type="entry name" value="TPR-like_helical_dom_sf"/>
</dbReference>
<evidence type="ECO:0000313" key="2">
    <source>
        <dbReference type="EMBL" id="NMB69698.1"/>
    </source>
</evidence>
<keyword evidence="1" id="KW-0472">Membrane</keyword>
<name>A0A7X9HGK7_UNCKA</name>
<sequence length="215" mass="24256">MTDDTFETLFLKAEYCRERGNPTGAIPMFNAAIEKAVSKTQIWLASLQIGLCFEHMGDYGQAEDVYESVLHVAQWEGNASVEMTALRHLLSIMVHDNRTLEAIQTGHKALAIMRSLPEPPPNAVWITHGLCKALKARQSPRDIVAKLSLQEFKELKYARKIGVPPLHYNVWLTGWLSDMAYAHVAIGWLFLFAALCVSIANRLSFRLKQFKTGNR</sequence>
<dbReference type="AlphaFoldDB" id="A0A7X9HGK7"/>
<organism evidence="2 3">
    <name type="scientific">candidate division WWE3 bacterium</name>
    <dbReference type="NCBI Taxonomy" id="2053526"/>
    <lineage>
        <taxon>Bacteria</taxon>
        <taxon>Katanobacteria</taxon>
    </lineage>
</organism>
<evidence type="ECO:0000313" key="3">
    <source>
        <dbReference type="Proteomes" id="UP000526033"/>
    </source>
</evidence>
<proteinExistence type="predicted"/>
<dbReference type="EMBL" id="JAAZNL010000005">
    <property type="protein sequence ID" value="NMB69698.1"/>
    <property type="molecule type" value="Genomic_DNA"/>
</dbReference>
<evidence type="ECO:0000256" key="1">
    <source>
        <dbReference type="SAM" id="Phobius"/>
    </source>
</evidence>
<feature type="transmembrane region" description="Helical" evidence="1">
    <location>
        <begin position="180"/>
        <end position="201"/>
    </location>
</feature>